<evidence type="ECO:0000256" key="1">
    <source>
        <dbReference type="SAM" id="Phobius"/>
    </source>
</evidence>
<dbReference type="Pfam" id="PF10825">
    <property type="entry name" value="DUF2752"/>
    <property type="match status" value="1"/>
</dbReference>
<keyword evidence="1" id="KW-1133">Transmembrane helix</keyword>
<dbReference type="EMBL" id="VCIW01000019">
    <property type="protein sequence ID" value="TLS49770.1"/>
    <property type="molecule type" value="Genomic_DNA"/>
</dbReference>
<feature type="transmembrane region" description="Helical" evidence="1">
    <location>
        <begin position="108"/>
        <end position="125"/>
    </location>
</feature>
<gene>
    <name evidence="2" type="ORF">FE782_24185</name>
</gene>
<keyword evidence="1" id="KW-0472">Membrane</keyword>
<protein>
    <submittedName>
        <fullName evidence="2">DUF2752 domain-containing protein</fullName>
    </submittedName>
</protein>
<dbReference type="InterPro" id="IPR021215">
    <property type="entry name" value="DUF2752"/>
</dbReference>
<feature type="transmembrane region" description="Helical" evidence="1">
    <location>
        <begin position="76"/>
        <end position="96"/>
    </location>
</feature>
<dbReference type="AlphaFoldDB" id="A0A5R9G6N3"/>
<organism evidence="2 3">
    <name type="scientific">Paenibacillus antri</name>
    <dbReference type="NCBI Taxonomy" id="2582848"/>
    <lineage>
        <taxon>Bacteria</taxon>
        <taxon>Bacillati</taxon>
        <taxon>Bacillota</taxon>
        <taxon>Bacilli</taxon>
        <taxon>Bacillales</taxon>
        <taxon>Paenibacillaceae</taxon>
        <taxon>Paenibacillus</taxon>
    </lineage>
</organism>
<keyword evidence="3" id="KW-1185">Reference proteome</keyword>
<evidence type="ECO:0000313" key="3">
    <source>
        <dbReference type="Proteomes" id="UP000309676"/>
    </source>
</evidence>
<reference evidence="2 3" key="1">
    <citation type="submission" date="2019-05" db="EMBL/GenBank/DDBJ databases">
        <authorList>
            <person name="Narsing Rao M.P."/>
            <person name="Li W.J."/>
        </authorList>
    </citation>
    <scope>NUCLEOTIDE SEQUENCE [LARGE SCALE GENOMIC DNA]</scope>
    <source>
        <strain evidence="2 3">SYSU_K30003</strain>
    </source>
</reference>
<evidence type="ECO:0000313" key="2">
    <source>
        <dbReference type="EMBL" id="TLS49770.1"/>
    </source>
</evidence>
<comment type="caution">
    <text evidence="2">The sequence shown here is derived from an EMBL/GenBank/DDBJ whole genome shotgun (WGS) entry which is preliminary data.</text>
</comment>
<proteinExistence type="predicted"/>
<keyword evidence="1" id="KW-0812">Transmembrane</keyword>
<dbReference type="Proteomes" id="UP000309676">
    <property type="component" value="Unassembled WGS sequence"/>
</dbReference>
<name>A0A5R9G6N3_9BACL</name>
<sequence length="138" mass="14733">MSTSWLNSAFSAVARSPRWIQGSLAAAGGLAYLKVWLPATGLGIPCVFHEATGLYCPGCGMTRAALSLLEGDLPQAFRYNALAFGLLPLVLVYLIANRRGMRRTSRTVMGAMVTAALAFGVMRNLPAWEWLSPTAIGS</sequence>
<accession>A0A5R9G6N3</accession>
<dbReference type="OrthoDB" id="9815897at2"/>